<dbReference type="Pfam" id="PF02311">
    <property type="entry name" value="AraC_binding"/>
    <property type="match status" value="1"/>
</dbReference>
<dbReference type="PRINTS" id="PR00032">
    <property type="entry name" value="HTHARAC"/>
</dbReference>
<dbReference type="SUPFAM" id="SSF51215">
    <property type="entry name" value="Regulatory protein AraC"/>
    <property type="match status" value="1"/>
</dbReference>
<evidence type="ECO:0000259" key="6">
    <source>
        <dbReference type="PROSITE" id="PS01124"/>
    </source>
</evidence>
<dbReference type="PROSITE" id="PS00041">
    <property type="entry name" value="HTH_ARAC_FAMILY_1"/>
    <property type="match status" value="1"/>
</dbReference>
<evidence type="ECO:0000256" key="1">
    <source>
        <dbReference type="ARBA" id="ARBA00022490"/>
    </source>
</evidence>
<keyword evidence="5" id="KW-0804">Transcription</keyword>
<dbReference type="Gene3D" id="2.60.120.280">
    <property type="entry name" value="Regulatory protein AraC"/>
    <property type="match status" value="1"/>
</dbReference>
<keyword evidence="1" id="KW-0963">Cytoplasm</keyword>
<dbReference type="Pfam" id="PF12833">
    <property type="entry name" value="HTH_18"/>
    <property type="match status" value="1"/>
</dbReference>
<keyword evidence="8" id="KW-1185">Reference proteome</keyword>
<accession>A0ABV9FGB6</accession>
<dbReference type="PANTHER" id="PTHR46796">
    <property type="entry name" value="HTH-TYPE TRANSCRIPTIONAL ACTIVATOR RHAS-RELATED"/>
    <property type="match status" value="1"/>
</dbReference>
<dbReference type="Gene3D" id="1.10.10.60">
    <property type="entry name" value="Homeodomain-like"/>
    <property type="match status" value="2"/>
</dbReference>
<proteinExistence type="predicted"/>
<dbReference type="SMART" id="SM00342">
    <property type="entry name" value="HTH_ARAC"/>
    <property type="match status" value="1"/>
</dbReference>
<evidence type="ECO:0000256" key="3">
    <source>
        <dbReference type="ARBA" id="ARBA00023125"/>
    </source>
</evidence>
<gene>
    <name evidence="7" type="ORF">ACFO3S_22360</name>
</gene>
<evidence type="ECO:0000313" key="7">
    <source>
        <dbReference type="EMBL" id="MFC4601005.1"/>
    </source>
</evidence>
<comment type="caution">
    <text evidence="7">The sequence shown here is derived from an EMBL/GenBank/DDBJ whole genome shotgun (WGS) entry which is preliminary data.</text>
</comment>
<dbReference type="SUPFAM" id="SSF46689">
    <property type="entry name" value="Homeodomain-like"/>
    <property type="match status" value="2"/>
</dbReference>
<dbReference type="PROSITE" id="PS01124">
    <property type="entry name" value="HTH_ARAC_FAMILY_2"/>
    <property type="match status" value="1"/>
</dbReference>
<sequence>MLKPGSYAFRAGGEDLPYMTLDSLGWTTDAAHGYGNDGLTRHDRGHAIFQYTLSGEGRIDIGGQTWALPAGSGFLVRVPSEHRYYYPPEGTQPWAFLWLNARGEDALRMWDRMIEKHGPVVRLSAGAQPIEQFWELYRDVSVERLSDSAELSARLYRWMLSFFRRDTNYTSTDAGMHPVIRQAKRFMIDNFARPITLEDIAAHCGVSRSYLCRLFQKKENDSPLAYLQRRRVEAAVTMLRRTDASIQSIGVQCGFDSPSYFGKVFRRYLNLAPGEYRRRTIEYPYDTVYLD</sequence>
<keyword evidence="4" id="KW-0010">Activator</keyword>
<dbReference type="InterPro" id="IPR009057">
    <property type="entry name" value="Homeodomain-like_sf"/>
</dbReference>
<reference evidence="8" key="1">
    <citation type="journal article" date="2019" name="Int. J. Syst. Evol. Microbiol.">
        <title>The Global Catalogue of Microorganisms (GCM) 10K type strain sequencing project: providing services to taxonomists for standard genome sequencing and annotation.</title>
        <authorList>
            <consortium name="The Broad Institute Genomics Platform"/>
            <consortium name="The Broad Institute Genome Sequencing Center for Infectious Disease"/>
            <person name="Wu L."/>
            <person name="Ma J."/>
        </authorList>
    </citation>
    <scope>NUCLEOTIDE SEQUENCE [LARGE SCALE GENOMIC DNA]</scope>
    <source>
        <strain evidence="8">CCUG 49571</strain>
    </source>
</reference>
<evidence type="ECO:0000313" key="8">
    <source>
        <dbReference type="Proteomes" id="UP001596028"/>
    </source>
</evidence>
<dbReference type="InterPro" id="IPR050204">
    <property type="entry name" value="AraC_XylS_family_regulators"/>
</dbReference>
<evidence type="ECO:0000256" key="4">
    <source>
        <dbReference type="ARBA" id="ARBA00023159"/>
    </source>
</evidence>
<evidence type="ECO:0000256" key="5">
    <source>
        <dbReference type="ARBA" id="ARBA00023163"/>
    </source>
</evidence>
<protein>
    <submittedName>
        <fullName evidence="7">Helix-turn-helix domain-containing protein</fullName>
    </submittedName>
</protein>
<dbReference type="InterPro" id="IPR018060">
    <property type="entry name" value="HTH_AraC"/>
</dbReference>
<keyword evidence="3" id="KW-0238">DNA-binding</keyword>
<dbReference type="InterPro" id="IPR020449">
    <property type="entry name" value="Tscrpt_reg_AraC-type_HTH"/>
</dbReference>
<dbReference type="EMBL" id="JBHSEP010000021">
    <property type="protein sequence ID" value="MFC4601005.1"/>
    <property type="molecule type" value="Genomic_DNA"/>
</dbReference>
<dbReference type="PANTHER" id="PTHR46796:SF13">
    <property type="entry name" value="HTH-TYPE TRANSCRIPTIONAL ACTIVATOR RHAS"/>
    <property type="match status" value="1"/>
</dbReference>
<feature type="domain" description="HTH araC/xylS-type" evidence="6">
    <location>
        <begin position="181"/>
        <end position="279"/>
    </location>
</feature>
<dbReference type="InterPro" id="IPR037923">
    <property type="entry name" value="HTH-like"/>
</dbReference>
<dbReference type="InterPro" id="IPR018062">
    <property type="entry name" value="HTH_AraC-typ_CS"/>
</dbReference>
<dbReference type="InterPro" id="IPR003313">
    <property type="entry name" value="AraC-bd"/>
</dbReference>
<evidence type="ECO:0000256" key="2">
    <source>
        <dbReference type="ARBA" id="ARBA00023015"/>
    </source>
</evidence>
<dbReference type="Proteomes" id="UP001596028">
    <property type="component" value="Unassembled WGS sequence"/>
</dbReference>
<dbReference type="RefSeq" id="WP_378100602.1">
    <property type="nucleotide sequence ID" value="NZ_JBHSEP010000021.1"/>
</dbReference>
<organism evidence="7 8">
    <name type="scientific">Cohnella hongkongensis</name>
    <dbReference type="NCBI Taxonomy" id="178337"/>
    <lineage>
        <taxon>Bacteria</taxon>
        <taxon>Bacillati</taxon>
        <taxon>Bacillota</taxon>
        <taxon>Bacilli</taxon>
        <taxon>Bacillales</taxon>
        <taxon>Paenibacillaceae</taxon>
        <taxon>Cohnella</taxon>
    </lineage>
</organism>
<name>A0ABV9FGB6_9BACL</name>
<keyword evidence="2" id="KW-0805">Transcription regulation</keyword>